<evidence type="ECO:0000313" key="2">
    <source>
        <dbReference type="WBParaSite" id="nRc.2.0.1.t42368-RA"/>
    </source>
</evidence>
<dbReference type="WBParaSite" id="nRc.2.0.1.t42368-RA">
    <property type="protein sequence ID" value="nRc.2.0.1.t42368-RA"/>
    <property type="gene ID" value="nRc.2.0.1.g42368"/>
</dbReference>
<dbReference type="Proteomes" id="UP000887565">
    <property type="component" value="Unplaced"/>
</dbReference>
<evidence type="ECO:0000313" key="1">
    <source>
        <dbReference type="Proteomes" id="UP000887565"/>
    </source>
</evidence>
<name>A0A915KW42_ROMCU</name>
<dbReference type="PANTHER" id="PTHR13060:SF0">
    <property type="entry name" value="PROTEIN ECDYSONELESS HOMOLOG"/>
    <property type="match status" value="1"/>
</dbReference>
<dbReference type="GO" id="GO:0005634">
    <property type="term" value="C:nucleus"/>
    <property type="evidence" value="ECO:0007669"/>
    <property type="project" value="TreeGrafter"/>
</dbReference>
<dbReference type="AlphaFoldDB" id="A0A915KW42"/>
<reference evidence="2" key="1">
    <citation type="submission" date="2022-11" db="UniProtKB">
        <authorList>
            <consortium name="WormBaseParasite"/>
        </authorList>
    </citation>
    <scope>IDENTIFICATION</scope>
</reference>
<sequence length="229" mass="26541">MEAKVENTVEYWIYPFKNTNSDDILAFILSNSSSYIWHNEAFKLMQRDLPVIHFYGSSNYGDNADDEWFIVHLLLQLSVKFSDLVIRVQDEDGDFMLIEAADFLPRWMHSSTASMLNRTHFNSSHAILQKFIILNKFFEHISTVSTTTFRFALLELVSIIDSKICCNDTNPQFEEKLFAFGLKIRVDNNLVLASKHRAPMNVPNERSLDSLCLKQCLSSPDHRGYFVKQ</sequence>
<proteinExistence type="predicted"/>
<dbReference type="PANTHER" id="PTHR13060">
    <property type="entry name" value="SGT1 PROTEIN HSGT1 SUPPRESSOR OF GCR2"/>
    <property type="match status" value="1"/>
</dbReference>
<protein>
    <submittedName>
        <fullName evidence="2">Uncharacterized protein</fullName>
    </submittedName>
</protein>
<keyword evidence="1" id="KW-1185">Reference proteome</keyword>
<accession>A0A915KW42</accession>
<dbReference type="Pfam" id="PF07093">
    <property type="entry name" value="SGT1"/>
    <property type="match status" value="1"/>
</dbReference>
<organism evidence="1 2">
    <name type="scientific">Romanomermis culicivorax</name>
    <name type="common">Nematode worm</name>
    <dbReference type="NCBI Taxonomy" id="13658"/>
    <lineage>
        <taxon>Eukaryota</taxon>
        <taxon>Metazoa</taxon>
        <taxon>Ecdysozoa</taxon>
        <taxon>Nematoda</taxon>
        <taxon>Enoplea</taxon>
        <taxon>Dorylaimia</taxon>
        <taxon>Mermithida</taxon>
        <taxon>Mermithoidea</taxon>
        <taxon>Mermithidae</taxon>
        <taxon>Romanomermis</taxon>
    </lineage>
</organism>
<dbReference type="InterPro" id="IPR010770">
    <property type="entry name" value="Ecd"/>
</dbReference>